<reference evidence="10" key="1">
    <citation type="submission" date="2018-05" db="EMBL/GenBank/DDBJ databases">
        <title>Draft genome of Mucuna pruriens seed.</title>
        <authorList>
            <person name="Nnadi N.E."/>
            <person name="Vos R."/>
            <person name="Hasami M.H."/>
            <person name="Devisetty U.K."/>
            <person name="Aguiy J.C."/>
        </authorList>
    </citation>
    <scope>NUCLEOTIDE SEQUENCE [LARGE SCALE GENOMIC DNA]</scope>
    <source>
        <strain evidence="10">JCA_2017</strain>
    </source>
</reference>
<feature type="non-terminal residue" evidence="10">
    <location>
        <position position="1"/>
    </location>
</feature>
<feature type="region of interest" description="Disordered" evidence="7">
    <location>
        <begin position="442"/>
        <end position="462"/>
    </location>
</feature>
<gene>
    <name evidence="10" type="primary">WRKY2</name>
    <name evidence="10" type="ORF">CR513_49751</name>
</gene>
<evidence type="ECO:0000256" key="7">
    <source>
        <dbReference type="SAM" id="MobiDB-lite"/>
    </source>
</evidence>
<keyword evidence="8" id="KW-0812">Transmembrane</keyword>
<comment type="caution">
    <text evidence="10">The sequence shown here is derived from an EMBL/GenBank/DDBJ whole genome shotgun (WGS) entry which is preliminary data.</text>
</comment>
<evidence type="ECO:0000313" key="10">
    <source>
        <dbReference type="EMBL" id="RDX70946.1"/>
    </source>
</evidence>
<accession>A0A371EY41</accession>
<evidence type="ECO:0000313" key="11">
    <source>
        <dbReference type="Proteomes" id="UP000257109"/>
    </source>
</evidence>
<dbReference type="InterPro" id="IPR036576">
    <property type="entry name" value="WRKY_dom_sf"/>
</dbReference>
<dbReference type="Proteomes" id="UP000257109">
    <property type="component" value="Unassembled WGS sequence"/>
</dbReference>
<feature type="region of interest" description="Disordered" evidence="7">
    <location>
        <begin position="487"/>
        <end position="549"/>
    </location>
</feature>
<proteinExistence type="predicted"/>
<organism evidence="10 11">
    <name type="scientific">Mucuna pruriens</name>
    <name type="common">Velvet bean</name>
    <name type="synonym">Dolichos pruriens</name>
    <dbReference type="NCBI Taxonomy" id="157652"/>
    <lineage>
        <taxon>Eukaryota</taxon>
        <taxon>Viridiplantae</taxon>
        <taxon>Streptophyta</taxon>
        <taxon>Embryophyta</taxon>
        <taxon>Tracheophyta</taxon>
        <taxon>Spermatophyta</taxon>
        <taxon>Magnoliopsida</taxon>
        <taxon>eudicotyledons</taxon>
        <taxon>Gunneridae</taxon>
        <taxon>Pentapetalae</taxon>
        <taxon>rosids</taxon>
        <taxon>fabids</taxon>
        <taxon>Fabales</taxon>
        <taxon>Fabaceae</taxon>
        <taxon>Papilionoideae</taxon>
        <taxon>50 kb inversion clade</taxon>
        <taxon>NPAAA clade</taxon>
        <taxon>indigoferoid/millettioid clade</taxon>
        <taxon>Phaseoleae</taxon>
        <taxon>Mucuna</taxon>
    </lineage>
</organism>
<evidence type="ECO:0000256" key="6">
    <source>
        <dbReference type="ARBA" id="ARBA00023242"/>
    </source>
</evidence>
<evidence type="ECO:0000256" key="8">
    <source>
        <dbReference type="SAM" id="Phobius"/>
    </source>
</evidence>
<keyword evidence="11" id="KW-1185">Reference proteome</keyword>
<name>A0A371EY41_MUCPR</name>
<dbReference type="FunFam" id="2.20.25.80:FF:000006">
    <property type="entry name" value="WRKY transcription factor"/>
    <property type="match status" value="1"/>
</dbReference>
<keyword evidence="6" id="KW-0539">Nucleus</keyword>
<keyword evidence="5" id="KW-0804">Transcription</keyword>
<feature type="compositionally biased region" description="Polar residues" evidence="7">
    <location>
        <begin position="487"/>
        <end position="504"/>
    </location>
</feature>
<dbReference type="EMBL" id="QJKJ01011521">
    <property type="protein sequence ID" value="RDX70946.1"/>
    <property type="molecule type" value="Genomic_DNA"/>
</dbReference>
<keyword evidence="2" id="KW-0677">Repeat</keyword>
<keyword evidence="8" id="KW-0472">Membrane</keyword>
<dbReference type="InterPro" id="IPR003657">
    <property type="entry name" value="WRKY_dom"/>
</dbReference>
<keyword evidence="4" id="KW-0238">DNA-binding</keyword>
<sequence length="801" mass="86600">MAGIDDNVALTGDWGLPSPSPRTFFSRMLDEDNVTRSISEHSGSGRTGDLFSGPCNETGKGNVKDRAQDGDSGAQLTDLGFQTEQKSISRGGLVERMAARAGFNAPRLITESIRSTDLSLNSDIQSPYLTIPPGLSPTTLLDSPVFLANSLVSSGLFVLLLVYLLFILSNRNKRGGTNSGLFAVAQPSPTTGKFLFMSNGNMRSLELSSDASEKCKENGIDDIYTSSFAFKPATDSGSSFYHGAGRKSVLCLQINPTTFPQQSLPGIEVSAQSENSFQSQSVDAVKVQTENKSGLHPQADFVESPPQKDNGIQMFSADQRAFDAVGGGVEHAAPIEEQAEEEGDQRGNGDLMAGGVGGAPSDDGYNWRKYGQKQVKGSEYPRSYYKCTHPNCQVKKKVERSHEGHITEIIYKGAHNHPKPPPNRRSGIGSVSLHTDMQVDNLEHVEPPNGGDGDQGWGNLQKGNIAGAANWKHDNLEATSSASVGPEYCNQSTNLQAQNGTTHFDSGEAVDASSTFSNEEEEDDQGTHGSVSLGYDGEGDESESKRRKLESYAELSGATRAIREPRVVVQTTSEVDILDDGYRWRKYGQKVVKGNPNPRSYYKCTNAGCTVRKHVERASHDLKSVITTYEGKHNHDVPAARASSHVNANASNTVAGQASSVLQAHVHRPEPSQVPNGIGRLERPSLGSFNLPGRQQLGPSHGFSFGMNQPMLSNLAMSGLGHAQAKLPVMPVHPFLAVQQHQQQHHHQHQQQHRPANDLRFMLPKGEPNVEGIPERGGLNLSSGSSVYQEIMSRMPLGPHM</sequence>
<evidence type="ECO:0000256" key="5">
    <source>
        <dbReference type="ARBA" id="ARBA00023163"/>
    </source>
</evidence>
<dbReference type="GO" id="GO:0003700">
    <property type="term" value="F:DNA-binding transcription factor activity"/>
    <property type="evidence" value="ECO:0007669"/>
    <property type="project" value="InterPro"/>
</dbReference>
<dbReference type="Gene3D" id="2.20.25.80">
    <property type="entry name" value="WRKY domain"/>
    <property type="match status" value="2"/>
</dbReference>
<keyword evidence="3" id="KW-0805">Transcription regulation</keyword>
<dbReference type="InterPro" id="IPR044810">
    <property type="entry name" value="WRKY_plant"/>
</dbReference>
<evidence type="ECO:0000256" key="4">
    <source>
        <dbReference type="ARBA" id="ARBA00023125"/>
    </source>
</evidence>
<dbReference type="GO" id="GO:0005634">
    <property type="term" value="C:nucleus"/>
    <property type="evidence" value="ECO:0007669"/>
    <property type="project" value="UniProtKB-SubCell"/>
</dbReference>
<dbReference type="SMART" id="SM00774">
    <property type="entry name" value="WRKY"/>
    <property type="match status" value="2"/>
</dbReference>
<evidence type="ECO:0000259" key="9">
    <source>
        <dbReference type="PROSITE" id="PS50811"/>
    </source>
</evidence>
<feature type="domain" description="WRKY" evidence="9">
    <location>
        <begin position="573"/>
        <end position="638"/>
    </location>
</feature>
<dbReference type="SUPFAM" id="SSF118290">
    <property type="entry name" value="WRKY DNA-binding domain"/>
    <property type="match status" value="2"/>
</dbReference>
<dbReference type="AlphaFoldDB" id="A0A371EY41"/>
<dbReference type="PANTHER" id="PTHR31221">
    <property type="entry name" value="WRKY TRANSCRIPTION FACTOR PROTEIN 1-RELATED"/>
    <property type="match status" value="1"/>
</dbReference>
<comment type="subcellular location">
    <subcellularLocation>
        <location evidence="1">Nucleus</location>
    </subcellularLocation>
</comment>
<dbReference type="FunFam" id="2.20.25.80:FF:000001">
    <property type="entry name" value="WRKY transcription factor 33"/>
    <property type="match status" value="1"/>
</dbReference>
<feature type="region of interest" description="Disordered" evidence="7">
    <location>
        <begin position="338"/>
        <end position="368"/>
    </location>
</feature>
<keyword evidence="8" id="KW-1133">Transmembrane helix</keyword>
<dbReference type="PANTHER" id="PTHR31221:SF318">
    <property type="entry name" value="WRKY TRANSCRIPTION FACTOR 2-RELATED"/>
    <property type="match status" value="1"/>
</dbReference>
<dbReference type="PROSITE" id="PS50811">
    <property type="entry name" value="WRKY"/>
    <property type="match status" value="2"/>
</dbReference>
<feature type="region of interest" description="Disordered" evidence="7">
    <location>
        <begin position="36"/>
        <end position="75"/>
    </location>
</feature>
<dbReference type="GO" id="GO:0043565">
    <property type="term" value="F:sequence-specific DNA binding"/>
    <property type="evidence" value="ECO:0007669"/>
    <property type="project" value="InterPro"/>
</dbReference>
<evidence type="ECO:0000256" key="2">
    <source>
        <dbReference type="ARBA" id="ARBA00022737"/>
    </source>
</evidence>
<dbReference type="STRING" id="157652.A0A371EY41"/>
<evidence type="ECO:0000256" key="3">
    <source>
        <dbReference type="ARBA" id="ARBA00023015"/>
    </source>
</evidence>
<dbReference type="Pfam" id="PF03106">
    <property type="entry name" value="WRKY"/>
    <property type="match status" value="2"/>
</dbReference>
<evidence type="ECO:0000256" key="1">
    <source>
        <dbReference type="ARBA" id="ARBA00004123"/>
    </source>
</evidence>
<dbReference type="OrthoDB" id="1923003at2759"/>
<protein>
    <submittedName>
        <fullName evidence="10">WRKY transcription factor 2</fullName>
    </submittedName>
</protein>
<feature type="domain" description="WRKY" evidence="9">
    <location>
        <begin position="362"/>
        <end position="420"/>
    </location>
</feature>
<feature type="transmembrane region" description="Helical" evidence="8">
    <location>
        <begin position="146"/>
        <end position="168"/>
    </location>
</feature>